<dbReference type="SFLD" id="SFLDS00001">
    <property type="entry name" value="Enolase"/>
    <property type="match status" value="1"/>
</dbReference>
<evidence type="ECO:0000313" key="5">
    <source>
        <dbReference type="EMBL" id="GGP19445.1"/>
    </source>
</evidence>
<evidence type="ECO:0000259" key="4">
    <source>
        <dbReference type="SMART" id="SM00922"/>
    </source>
</evidence>
<dbReference type="Pfam" id="PF02746">
    <property type="entry name" value="MR_MLE_N"/>
    <property type="match status" value="1"/>
</dbReference>
<dbReference type="InterPro" id="IPR036849">
    <property type="entry name" value="Enolase-like_C_sf"/>
</dbReference>
<feature type="domain" description="Mandelate racemase/muconate lactonizing enzyme C-terminal" evidence="4">
    <location>
        <begin position="148"/>
        <end position="244"/>
    </location>
</feature>
<dbReference type="Gene3D" id="3.30.390.10">
    <property type="entry name" value="Enolase-like, N-terminal domain"/>
    <property type="match status" value="1"/>
</dbReference>
<dbReference type="EMBL" id="BMNL01000001">
    <property type="protein sequence ID" value="GGP19445.1"/>
    <property type="molecule type" value="Genomic_DNA"/>
</dbReference>
<dbReference type="InterPro" id="IPR029017">
    <property type="entry name" value="Enolase-like_N"/>
</dbReference>
<dbReference type="GO" id="GO:0016836">
    <property type="term" value="F:hydro-lyase activity"/>
    <property type="evidence" value="ECO:0007669"/>
    <property type="project" value="TreeGrafter"/>
</dbReference>
<evidence type="ECO:0000256" key="1">
    <source>
        <dbReference type="ARBA" id="ARBA00001946"/>
    </source>
</evidence>
<protein>
    <recommendedName>
        <fullName evidence="4">Mandelate racemase/muconate lactonizing enzyme C-terminal domain-containing protein</fullName>
    </recommendedName>
</protein>
<dbReference type="SUPFAM" id="SSF54826">
    <property type="entry name" value="Enolase N-terminal domain-like"/>
    <property type="match status" value="1"/>
</dbReference>
<dbReference type="InterPro" id="IPR046945">
    <property type="entry name" value="RHMD-like"/>
</dbReference>
<keyword evidence="2" id="KW-0479">Metal-binding</keyword>
<dbReference type="GO" id="GO:0000287">
    <property type="term" value="F:magnesium ion binding"/>
    <property type="evidence" value="ECO:0007669"/>
    <property type="project" value="TreeGrafter"/>
</dbReference>
<keyword evidence="6" id="KW-1185">Reference proteome</keyword>
<dbReference type="Gene3D" id="3.20.20.120">
    <property type="entry name" value="Enolase-like C-terminal domain"/>
    <property type="match status" value="1"/>
</dbReference>
<dbReference type="InterPro" id="IPR013342">
    <property type="entry name" value="Mandelate_racemase_C"/>
</dbReference>
<dbReference type="SMART" id="SM00922">
    <property type="entry name" value="MR_MLE"/>
    <property type="match status" value="1"/>
</dbReference>
<reference evidence="5" key="2">
    <citation type="submission" date="2020-09" db="EMBL/GenBank/DDBJ databases">
        <authorList>
            <person name="Sun Q."/>
            <person name="Ohkuma M."/>
        </authorList>
    </citation>
    <scope>NUCLEOTIDE SEQUENCE</scope>
    <source>
        <strain evidence="5">JCM 10088</strain>
    </source>
</reference>
<dbReference type="GO" id="GO:0016052">
    <property type="term" value="P:carbohydrate catabolic process"/>
    <property type="evidence" value="ECO:0007669"/>
    <property type="project" value="TreeGrafter"/>
</dbReference>
<proteinExistence type="predicted"/>
<gene>
    <name evidence="5" type="ORF">GCM10007981_03160</name>
</gene>
<evidence type="ECO:0000256" key="3">
    <source>
        <dbReference type="ARBA" id="ARBA00022842"/>
    </source>
</evidence>
<keyword evidence="3" id="KW-0460">Magnesium</keyword>
<reference evidence="5" key="1">
    <citation type="journal article" date="2014" name="Int. J. Syst. Evol. Microbiol.">
        <title>Complete genome sequence of Corynebacterium casei LMG S-19264T (=DSM 44701T), isolated from a smear-ripened cheese.</title>
        <authorList>
            <consortium name="US DOE Joint Genome Institute (JGI-PGF)"/>
            <person name="Walter F."/>
            <person name="Albersmeier A."/>
            <person name="Kalinowski J."/>
            <person name="Ruckert C."/>
        </authorList>
    </citation>
    <scope>NUCLEOTIDE SEQUENCE</scope>
    <source>
        <strain evidence="5">JCM 10088</strain>
    </source>
</reference>
<dbReference type="InterPro" id="IPR013341">
    <property type="entry name" value="Mandelate_racemase_N_dom"/>
</dbReference>
<evidence type="ECO:0000256" key="2">
    <source>
        <dbReference type="ARBA" id="ARBA00022723"/>
    </source>
</evidence>
<dbReference type="AlphaFoldDB" id="A0A830GSW3"/>
<dbReference type="InterPro" id="IPR029065">
    <property type="entry name" value="Enolase_C-like"/>
</dbReference>
<evidence type="ECO:0000313" key="6">
    <source>
        <dbReference type="Proteomes" id="UP000610960"/>
    </source>
</evidence>
<comment type="caution">
    <text evidence="5">The sequence shown here is derived from an EMBL/GenBank/DDBJ whole genome shotgun (WGS) entry which is preliminary data.</text>
</comment>
<dbReference type="PANTHER" id="PTHR13794">
    <property type="entry name" value="ENOLASE SUPERFAMILY, MANDELATE RACEMASE"/>
    <property type="match status" value="1"/>
</dbReference>
<dbReference type="Pfam" id="PF13378">
    <property type="entry name" value="MR_MLE_C"/>
    <property type="match status" value="1"/>
</dbReference>
<dbReference type="Proteomes" id="UP000610960">
    <property type="component" value="Unassembled WGS sequence"/>
</dbReference>
<sequence length="381" mass="41571">MPPIKGITAFPLSIPFIDDPPTVFRDSWGVQLYVKVELGDSVGWGEVLVYGSGVVDAYMGVLNDVVVPATVGKNIEGVEDIVALTNELEKLLFTGGLCGIVTGAMGGLEMALWDALGKQLGRPVSDMLGGRTRTRIPVYASFPRYSNVDQIIKAVGKAVERGFTMVKLHQRPDESLDAVKAIRGKFGSDVAIALDLNAAFNSPGKAIKFLNEIHGYEPRWVEEPTWPPNDKDSLRAVARESPVPIAAGENEYYVNEFKELAEAGVSYIQPDISKVGGVARFFAVVRGIKDLGKYIAPHHRPHRSVLAHAFTLHVASAVSEVTTVEWPLAWLNELYDGNLEVRNGEVDVAPLLGRGGVGLGVMEDALTKYKYERKYSPLLFH</sequence>
<dbReference type="CDD" id="cd03316">
    <property type="entry name" value="MR_like"/>
    <property type="match status" value="1"/>
</dbReference>
<name>A0A830GSW3_9CREN</name>
<dbReference type="OrthoDB" id="372081at2157"/>
<dbReference type="RefSeq" id="WP_188595709.1">
    <property type="nucleotide sequence ID" value="NZ_BMNL01000001.1"/>
</dbReference>
<organism evidence="5 6">
    <name type="scientific">Thermocladium modestius</name>
    <dbReference type="NCBI Taxonomy" id="62609"/>
    <lineage>
        <taxon>Archaea</taxon>
        <taxon>Thermoproteota</taxon>
        <taxon>Thermoprotei</taxon>
        <taxon>Thermoproteales</taxon>
        <taxon>Thermoproteaceae</taxon>
        <taxon>Thermocladium</taxon>
    </lineage>
</organism>
<dbReference type="SUPFAM" id="SSF51604">
    <property type="entry name" value="Enolase C-terminal domain-like"/>
    <property type="match status" value="1"/>
</dbReference>
<accession>A0A830GSW3</accession>
<comment type="cofactor">
    <cofactor evidence="1">
        <name>Mg(2+)</name>
        <dbReference type="ChEBI" id="CHEBI:18420"/>
    </cofactor>
</comment>
<dbReference type="PANTHER" id="PTHR13794:SF58">
    <property type="entry name" value="MITOCHONDRIAL ENOLASE SUPERFAMILY MEMBER 1"/>
    <property type="match status" value="1"/>
</dbReference>